<evidence type="ECO:0000313" key="2">
    <source>
        <dbReference type="Proteomes" id="UP000020681"/>
    </source>
</evidence>
<evidence type="ECO:0000313" key="1">
    <source>
        <dbReference type="EMBL" id="EUA88431.1"/>
    </source>
</evidence>
<comment type="caution">
    <text evidence="1">The sequence shown here is derived from an EMBL/GenBank/DDBJ whole genome shotgun (WGS) entry which is preliminary data.</text>
</comment>
<sequence>MIRIRIRCGLGQLAGVSLTDDQLGCNHPAQGGQQVFAIPLL</sequence>
<protein>
    <submittedName>
        <fullName evidence="1">Uncharacterized protein</fullName>
    </submittedName>
</protein>
<dbReference type="Proteomes" id="UP000020681">
    <property type="component" value="Unassembled WGS sequence"/>
</dbReference>
<organism evidence="1 2">
    <name type="scientific">Mycobacterium ulcerans str. Harvey</name>
    <dbReference type="NCBI Taxonomy" id="1299332"/>
    <lineage>
        <taxon>Bacteria</taxon>
        <taxon>Bacillati</taxon>
        <taxon>Actinomycetota</taxon>
        <taxon>Actinomycetes</taxon>
        <taxon>Mycobacteriales</taxon>
        <taxon>Mycobacteriaceae</taxon>
        <taxon>Mycobacterium</taxon>
        <taxon>Mycobacterium ulcerans group</taxon>
    </lineage>
</organism>
<dbReference type="EMBL" id="JAOL01000139">
    <property type="protein sequence ID" value="EUA88431.1"/>
    <property type="molecule type" value="Genomic_DNA"/>
</dbReference>
<name>A0ABP3ACR2_MYCUL</name>
<keyword evidence="2" id="KW-1185">Reference proteome</keyword>
<gene>
    <name evidence="1" type="ORF">I551_4955</name>
</gene>
<proteinExistence type="predicted"/>
<reference evidence="1 2" key="1">
    <citation type="submission" date="2014-01" db="EMBL/GenBank/DDBJ databases">
        <authorList>
            <person name="Dobos K."/>
            <person name="Lenaerts A."/>
            <person name="Ordway D."/>
            <person name="DeGroote M.A."/>
            <person name="Parker T."/>
            <person name="Sizemore C."/>
            <person name="Tallon L.J."/>
            <person name="Sadzewicz L.K."/>
            <person name="Sengamalay N."/>
            <person name="Fraser C.M."/>
            <person name="Hine E."/>
            <person name="Shefchek K.A."/>
            <person name="Das S.P."/>
            <person name="Tettelin H."/>
        </authorList>
    </citation>
    <scope>NUCLEOTIDE SEQUENCE [LARGE SCALE GENOMIC DNA]</scope>
    <source>
        <strain evidence="1 2">Harvey</strain>
    </source>
</reference>
<accession>A0ABP3ACR2</accession>